<gene>
    <name evidence="2" type="ORF">EV653_3114</name>
</gene>
<evidence type="ECO:0000259" key="1">
    <source>
        <dbReference type="Pfam" id="PF07883"/>
    </source>
</evidence>
<feature type="domain" description="Cupin type-2" evidence="1">
    <location>
        <begin position="40"/>
        <end position="103"/>
    </location>
</feature>
<accession>A0A4R8CP71</accession>
<dbReference type="PANTHER" id="PTHR43346:SF1">
    <property type="entry name" value="QUERCETIN 2,3-DIOXYGENASE-RELATED"/>
    <property type="match status" value="1"/>
</dbReference>
<comment type="caution">
    <text evidence="2">The sequence shown here is derived from an EMBL/GenBank/DDBJ whole genome shotgun (WGS) entry which is preliminary data.</text>
</comment>
<proteinExistence type="predicted"/>
<evidence type="ECO:0000313" key="3">
    <source>
        <dbReference type="Proteomes" id="UP000295146"/>
    </source>
</evidence>
<dbReference type="Pfam" id="PF07883">
    <property type="entry name" value="Cupin_2"/>
    <property type="match status" value="1"/>
</dbReference>
<dbReference type="InterPro" id="IPR013096">
    <property type="entry name" value="Cupin_2"/>
</dbReference>
<dbReference type="Proteomes" id="UP000295146">
    <property type="component" value="Unassembled WGS sequence"/>
</dbReference>
<reference evidence="2 3" key="1">
    <citation type="submission" date="2019-03" db="EMBL/GenBank/DDBJ databases">
        <title>Genomic Encyclopedia of Type Strains, Phase III (KMG-III): the genomes of soil and plant-associated and newly described type strains.</title>
        <authorList>
            <person name="Whitman W."/>
        </authorList>
    </citation>
    <scope>NUCLEOTIDE SEQUENCE [LARGE SCALE GENOMIC DNA]</scope>
    <source>
        <strain evidence="2 3">VKM Ac-2573</strain>
    </source>
</reference>
<dbReference type="SUPFAM" id="SSF51182">
    <property type="entry name" value="RmlC-like cupins"/>
    <property type="match status" value="1"/>
</dbReference>
<dbReference type="EMBL" id="SODP01000001">
    <property type="protein sequence ID" value="TDW77932.1"/>
    <property type="molecule type" value="Genomic_DNA"/>
</dbReference>
<keyword evidence="3" id="KW-1185">Reference proteome</keyword>
<dbReference type="InterPro" id="IPR052538">
    <property type="entry name" value="Flavonoid_dioxygenase-like"/>
</dbReference>
<dbReference type="InterPro" id="IPR011051">
    <property type="entry name" value="RmlC_Cupin_sf"/>
</dbReference>
<dbReference type="PANTHER" id="PTHR43346">
    <property type="entry name" value="LIGAND BINDING DOMAIN PROTEIN, PUTATIVE (AFU_ORTHOLOGUE AFUA_6G14370)-RELATED"/>
    <property type="match status" value="1"/>
</dbReference>
<organism evidence="2 3">
    <name type="scientific">Kribbella pratensis</name>
    <dbReference type="NCBI Taxonomy" id="2512112"/>
    <lineage>
        <taxon>Bacteria</taxon>
        <taxon>Bacillati</taxon>
        <taxon>Actinomycetota</taxon>
        <taxon>Actinomycetes</taxon>
        <taxon>Propionibacteriales</taxon>
        <taxon>Kribbellaceae</taxon>
        <taxon>Kribbella</taxon>
    </lineage>
</organism>
<sequence length="155" mass="17033">MSIHASADSVQEQTADMGSTSFTTKVVYGNSASLMVATRPADYHSAPHYHDCEQLNWLQNGELWVFVDEAAYHLRAGDFIRIPAGQVHWSWNKGDAPCTLIEVHSPGLHADPLVKKFAVSLHRDGEVPDFLGSPVNTFLPENASFDPSVAEQKAE</sequence>
<dbReference type="AlphaFoldDB" id="A0A4R8CP71"/>
<dbReference type="CDD" id="cd02209">
    <property type="entry name" value="cupin_XRE_C"/>
    <property type="match status" value="1"/>
</dbReference>
<protein>
    <submittedName>
        <fullName evidence="2">Cupin domain</fullName>
    </submittedName>
</protein>
<name>A0A4R8CP71_9ACTN</name>
<dbReference type="InterPro" id="IPR014710">
    <property type="entry name" value="RmlC-like_jellyroll"/>
</dbReference>
<dbReference type="Gene3D" id="2.60.120.10">
    <property type="entry name" value="Jelly Rolls"/>
    <property type="match status" value="1"/>
</dbReference>
<evidence type="ECO:0000313" key="2">
    <source>
        <dbReference type="EMBL" id="TDW77932.1"/>
    </source>
</evidence>